<keyword evidence="5 14" id="KW-0479">Metal-binding</keyword>
<dbReference type="Gene3D" id="2.20.100.10">
    <property type="entry name" value="Thrombospondin type-1 (TSP1) repeat"/>
    <property type="match status" value="3"/>
</dbReference>
<dbReference type="GeneTree" id="ENSGT00940000156647"/>
<dbReference type="PROSITE" id="PS50900">
    <property type="entry name" value="PLAC"/>
    <property type="match status" value="1"/>
</dbReference>
<dbReference type="InterPro" id="IPR002870">
    <property type="entry name" value="Peptidase_M12B_N"/>
</dbReference>
<feature type="active site" evidence="14">
    <location>
        <position position="407"/>
    </location>
</feature>
<dbReference type="Pfam" id="PF01562">
    <property type="entry name" value="Pep_M12B_propep"/>
    <property type="match status" value="1"/>
</dbReference>
<evidence type="ECO:0000256" key="9">
    <source>
        <dbReference type="ARBA" id="ARBA00022833"/>
    </source>
</evidence>
<evidence type="ECO:0000256" key="11">
    <source>
        <dbReference type="ARBA" id="ARBA00023145"/>
    </source>
</evidence>
<proteinExistence type="predicted"/>
<evidence type="ECO:0000256" key="15">
    <source>
        <dbReference type="SAM" id="MobiDB-lite"/>
    </source>
</evidence>
<keyword evidence="8" id="KW-0378">Hydrolase</keyword>
<dbReference type="GO" id="GO:0006508">
    <property type="term" value="P:proteolysis"/>
    <property type="evidence" value="ECO:0000318"/>
    <property type="project" value="GO_Central"/>
</dbReference>
<evidence type="ECO:0000256" key="8">
    <source>
        <dbReference type="ARBA" id="ARBA00022801"/>
    </source>
</evidence>
<dbReference type="GO" id="GO:0043588">
    <property type="term" value="P:skin development"/>
    <property type="evidence" value="ECO:0007669"/>
    <property type="project" value="Ensembl"/>
</dbReference>
<evidence type="ECO:0000256" key="7">
    <source>
        <dbReference type="ARBA" id="ARBA00022737"/>
    </source>
</evidence>
<feature type="binding site" evidence="14">
    <location>
        <position position="410"/>
    </location>
    <ligand>
        <name>Zn(2+)</name>
        <dbReference type="ChEBI" id="CHEBI:29105"/>
        <note>catalytic</note>
    </ligand>
</feature>
<dbReference type="InterPro" id="IPR010294">
    <property type="entry name" value="ADAMTS_spacer1"/>
</dbReference>
<dbReference type="InterPro" id="IPR041645">
    <property type="entry name" value="ADAMTS_CR_2"/>
</dbReference>
<dbReference type="FunFam" id="3.40.1620.60:FF:000001">
    <property type="entry name" value="A disintegrin and metalloproteinase with thrombospondin motifs 3"/>
    <property type="match status" value="1"/>
</dbReference>
<accession>H2QS54</accession>
<gene>
    <name evidence="19 21" type="primary">ADAMTS2</name>
</gene>
<dbReference type="InParanoid" id="H2QS54"/>
<dbReference type="GO" id="GO:0030198">
    <property type="term" value="P:extracellular matrix organization"/>
    <property type="evidence" value="ECO:0000318"/>
    <property type="project" value="GO_Central"/>
</dbReference>
<dbReference type="EMBL" id="AACZ04045799">
    <property type="status" value="NOT_ANNOTATED_CDS"/>
    <property type="molecule type" value="Genomic_DNA"/>
</dbReference>
<keyword evidence="2" id="KW-0964">Secreted</keyword>
<evidence type="ECO:0000313" key="21">
    <source>
        <dbReference type="VGNC" id="VGNC:3893"/>
    </source>
</evidence>
<dbReference type="Gene3D" id="3.40.1620.60">
    <property type="match status" value="1"/>
</dbReference>
<dbReference type="FunFam" id="2.20.100.10:FF:000011">
    <property type="entry name" value="A disintegrin and metalloproteinase with thrombospondin motifs 3"/>
    <property type="match status" value="1"/>
</dbReference>
<dbReference type="OMA" id="QCQGDKS"/>
<dbReference type="InterPro" id="IPR050439">
    <property type="entry name" value="ADAMTS_ADAMTS-like"/>
</dbReference>
<dbReference type="PRINTS" id="PR01859">
    <property type="entry name" value="ADAMTS2"/>
</dbReference>
<evidence type="ECO:0000259" key="17">
    <source>
        <dbReference type="PROSITE" id="PS50215"/>
    </source>
</evidence>
<dbReference type="PANTHER" id="PTHR13723:SF141">
    <property type="entry name" value="A DISINTEGRIN AND METALLOPROTEINASE WITH THROMBOSPONDIN MOTIFS 2"/>
    <property type="match status" value="1"/>
</dbReference>
<feature type="signal peptide" evidence="16">
    <location>
        <begin position="1"/>
        <end position="27"/>
    </location>
</feature>
<evidence type="ECO:0000256" key="3">
    <source>
        <dbReference type="ARBA" id="ARBA00022530"/>
    </source>
</evidence>
<dbReference type="Ensembl" id="ENSPTRT00000032567.5">
    <property type="protein sequence ID" value="ENSPTRP00000030092.5"/>
    <property type="gene ID" value="ENSPTRG00000017614.5"/>
</dbReference>
<dbReference type="SUPFAM" id="SSF82895">
    <property type="entry name" value="TSP-1 type 1 repeat"/>
    <property type="match status" value="3"/>
</dbReference>
<keyword evidence="13" id="KW-0325">Glycoprotein</keyword>
<keyword evidence="20" id="KW-1185">Reference proteome</keyword>
<dbReference type="GO" id="GO:0030324">
    <property type="term" value="P:lung development"/>
    <property type="evidence" value="ECO:0007669"/>
    <property type="project" value="Ensembl"/>
</dbReference>
<evidence type="ECO:0000256" key="14">
    <source>
        <dbReference type="PROSITE-ProRule" id="PRU00276"/>
    </source>
</evidence>
<keyword evidence="9 14" id="KW-0862">Zinc</keyword>
<reference evidence="19 20" key="1">
    <citation type="journal article" date="2005" name="Nature">
        <title>Initial sequence of the chimpanzee genome and comparison with the human genome.</title>
        <authorList>
            <consortium name="Chimpanzee sequencing and analysis consortium"/>
        </authorList>
    </citation>
    <scope>NUCLEOTIDE SEQUENCE [LARGE SCALE GENOMIC DNA]</scope>
</reference>
<dbReference type="InterPro" id="IPR036383">
    <property type="entry name" value="TSP1_rpt_sf"/>
</dbReference>
<keyword evidence="4" id="KW-0645">Protease</keyword>
<keyword evidence="7" id="KW-0677">Repeat</keyword>
<dbReference type="InterPro" id="IPR010909">
    <property type="entry name" value="PLAC"/>
</dbReference>
<dbReference type="FunCoup" id="H2QS54">
    <property type="interactions" value="458"/>
</dbReference>
<name>H2QS54_PANTR</name>
<dbReference type="GO" id="GO:0008270">
    <property type="term" value="F:zinc ion binding"/>
    <property type="evidence" value="ECO:0007669"/>
    <property type="project" value="InterPro"/>
</dbReference>
<dbReference type="HOGENOM" id="CLU_000660_4_1_1"/>
<evidence type="ECO:0000313" key="19">
    <source>
        <dbReference type="Ensembl" id="ENSPTRP00000030092.5"/>
    </source>
</evidence>
<dbReference type="SMART" id="SM00209">
    <property type="entry name" value="TSP1"/>
    <property type="match status" value="3"/>
</dbReference>
<dbReference type="eggNOG" id="KOG3538">
    <property type="taxonomic scope" value="Eukaryota"/>
</dbReference>
<evidence type="ECO:0000256" key="4">
    <source>
        <dbReference type="ARBA" id="ARBA00022670"/>
    </source>
</evidence>
<feature type="region of interest" description="Disordered" evidence="15">
    <location>
        <begin position="1035"/>
        <end position="1057"/>
    </location>
</feature>
<dbReference type="InterPro" id="IPR013275">
    <property type="entry name" value="Pept_M12B_ADAM-TS2"/>
</dbReference>
<dbReference type="EMBL" id="AACZ04045802">
    <property type="status" value="NOT_ANNOTATED_CDS"/>
    <property type="molecule type" value="Genomic_DNA"/>
</dbReference>
<evidence type="ECO:0000256" key="1">
    <source>
        <dbReference type="ARBA" id="ARBA00004498"/>
    </source>
</evidence>
<keyword evidence="10" id="KW-0482">Metalloprotease</keyword>
<feature type="chain" id="PRO_5014134181" evidence="16">
    <location>
        <begin position="28"/>
        <end position="1076"/>
    </location>
</feature>
<protein>
    <submittedName>
        <fullName evidence="19">ADAM metallopeptidase with thrombospondin type 1 motif 2</fullName>
    </submittedName>
</protein>
<dbReference type="EMBL" id="AACZ04045800">
    <property type="status" value="NOT_ANNOTATED_CDS"/>
    <property type="molecule type" value="Genomic_DNA"/>
</dbReference>
<dbReference type="InterPro" id="IPR024079">
    <property type="entry name" value="MetalloPept_cat_dom_sf"/>
</dbReference>
<dbReference type="Pfam" id="PF01421">
    <property type="entry name" value="Reprolysin"/>
    <property type="match status" value="1"/>
</dbReference>
<sequence>MDPPAGAARRLLCPALLLLLLLPPLLPPPPPPANARLAAAADPPGGPLGHGAERILAVPVRTDAQGRLVSHVVSAATSRAGVRARRAAPVRTPSFPGGNEEDPGSHLFYNVTVFGRDLHLRLRPNARLVAPGATMEWQGEKGTTRVEPLLGSCLYVGDVAGLAEASSVALSNCDGLAGLIRMEEEEFFIEPLEKGLAAQEAEQGRVHVVYRRPPTSPPLGGPQALDTGASLGSLDSLSRALGVLEEHANSSRRRARRHAADDDYNIEVLLGVDDSVVQFHGKEHVQKYLLTLMNIVNEIYHDESLGAHINVVLVRIILLSHGKSMSLIEIGNPSQSLENVCRWAYLQQKPDTGHDEYHDHAIFLTRQDFGPSGMQGYAPVTGMCHPVRSCTLNHEDGFSSAFVVAHETGHVLGMEHDGQGNRCGDEVRLGSIMAPLVQAAFHRFHWSRCSQQELSRYLHSYDCLLDDPFAHDWPALPQLPGLHYSMNEQCRFDFGLGYMMCTAFRTFDPCKQLWCSHPDNPYFCKTKKGPPLDGTMCAPGKVRQHQGLFEGSRAEDRNLRCPGHQGQCSLPPPPTEGGLCVDRPSKQEDKMWPCARGDNSHAKWSTQTSGPGSCPWVTTTGDLVLPFSAVKNLETGKFILNEENDVDASSKTFIAMGVEWEYRDGDGRETLQTMGPLHGTITVLVIPVGDSRVSLTYKYMIHEDSLNVDDNNVLEEDSVVYEWALKKWSPCSKPCGGGSQFTKYGCRRRLDHKMVHRGFCAALSKPKAIRRACNPQECSQPVWVTGEWEPCSQTCGRTGMQVRSVRCVQPLHDNTTRSVHAKHCNDARPESRRACSRELCPGRWRAGPWSQCSVTCGNGTQERPVLCRTADDSFGICQEERPETARTCRLGPCPRNTSDPSKKSYVVQWLSRPDPDSPIQKISSKGHCQGDKSIFCRMEVLSRYCSIPGYNKLCCKSCNLHNNLTNVEGRIEPPPGKHNDIDVFMPTLPVPTLAMEVRPSPSTPLEVPLNASSTNATEDHPETNAVDEPYKIHGLEDEVQSPNLIPRRPSPYEKTRNQRIQELIDEMRKKEMLGKF</sequence>
<dbReference type="CDD" id="cd04273">
    <property type="entry name" value="ZnMc_ADAMTS_like"/>
    <property type="match status" value="1"/>
</dbReference>
<evidence type="ECO:0000256" key="12">
    <source>
        <dbReference type="ARBA" id="ARBA00023157"/>
    </source>
</evidence>
<feature type="domain" description="Peptidase M12B" evidence="17">
    <location>
        <begin position="264"/>
        <end position="468"/>
    </location>
</feature>
<evidence type="ECO:0000256" key="10">
    <source>
        <dbReference type="ARBA" id="ARBA00023049"/>
    </source>
</evidence>
<dbReference type="Gene3D" id="3.40.390.10">
    <property type="entry name" value="Collagenase (Catalytic Domain)"/>
    <property type="match status" value="1"/>
</dbReference>
<keyword evidence="12" id="KW-1015">Disulfide bond</keyword>
<dbReference type="Bgee" id="ENSPTRG00000017614">
    <property type="expression patterns" value="Expressed in fibroblast and 18 other cell types or tissues"/>
</dbReference>
<feature type="binding site" evidence="14">
    <location>
        <position position="406"/>
    </location>
    <ligand>
        <name>Zn(2+)</name>
        <dbReference type="ChEBI" id="CHEBI:29105"/>
        <note>catalytic</note>
    </ligand>
</feature>
<reference evidence="19" key="2">
    <citation type="submission" date="2025-08" db="UniProtKB">
        <authorList>
            <consortium name="Ensembl"/>
        </authorList>
    </citation>
    <scope>IDENTIFICATION</scope>
</reference>
<dbReference type="GO" id="GO:0031012">
    <property type="term" value="C:extracellular matrix"/>
    <property type="evidence" value="ECO:0000318"/>
    <property type="project" value="GO_Central"/>
</dbReference>
<dbReference type="GO" id="GO:0030199">
    <property type="term" value="P:collagen fibril organization"/>
    <property type="evidence" value="ECO:0007669"/>
    <property type="project" value="Ensembl"/>
</dbReference>
<dbReference type="InterPro" id="IPR001590">
    <property type="entry name" value="Peptidase_M12B"/>
</dbReference>
<evidence type="ECO:0000256" key="16">
    <source>
        <dbReference type="SAM" id="SignalP"/>
    </source>
</evidence>
<dbReference type="FunFam" id="3.40.390.10:FF:000008">
    <property type="entry name" value="A disintegrin and metalloproteinase with thrombospondin motifs 3"/>
    <property type="match status" value="1"/>
</dbReference>
<dbReference type="Pfam" id="PF19030">
    <property type="entry name" value="TSP1_ADAMTS"/>
    <property type="match status" value="3"/>
</dbReference>
<comment type="caution">
    <text evidence="14">Lacks conserved residue(s) required for the propagation of feature annotation.</text>
</comment>
<dbReference type="SUPFAM" id="SSF55486">
    <property type="entry name" value="Metalloproteases ('zincins'), catalytic domain"/>
    <property type="match status" value="1"/>
</dbReference>
<dbReference type="PANTHER" id="PTHR13723">
    <property type="entry name" value="ADAMTS A DISINTEGRIN AND METALLOPROTEASE WITH THROMBOSPONDIN MOTIFS PROTEASE"/>
    <property type="match status" value="1"/>
</dbReference>
<feature type="domain" description="PLAC" evidence="18">
    <location>
        <begin position="924"/>
        <end position="962"/>
    </location>
</feature>
<feature type="binding site" evidence="14">
    <location>
        <position position="416"/>
    </location>
    <ligand>
        <name>Zn(2+)</name>
        <dbReference type="ChEBI" id="CHEBI:29105"/>
        <note>catalytic</note>
    </ligand>
</feature>
<dbReference type="EMBL" id="AACZ04045801">
    <property type="status" value="NOT_ANNOTATED_CDS"/>
    <property type="molecule type" value="Genomic_DNA"/>
</dbReference>
<dbReference type="GO" id="GO:0004222">
    <property type="term" value="F:metalloendopeptidase activity"/>
    <property type="evidence" value="ECO:0000318"/>
    <property type="project" value="GO_Central"/>
</dbReference>
<dbReference type="InterPro" id="IPR000884">
    <property type="entry name" value="TSP1_rpt"/>
</dbReference>
<keyword evidence="6 16" id="KW-0732">Signal</keyword>
<dbReference type="VGNC" id="VGNC:3893">
    <property type="gene designation" value="ADAMTS2"/>
</dbReference>
<evidence type="ECO:0000256" key="2">
    <source>
        <dbReference type="ARBA" id="ARBA00022525"/>
    </source>
</evidence>
<dbReference type="FunFam" id="2.20.100.10:FF:000030">
    <property type="entry name" value="A disintegrin and metalloproteinase with thrombospondin motifs 3"/>
    <property type="match status" value="1"/>
</dbReference>
<keyword evidence="3" id="KW-0272">Extracellular matrix</keyword>
<dbReference type="Pfam" id="PF05986">
    <property type="entry name" value="ADAMTS_spacer1"/>
    <property type="match status" value="1"/>
</dbReference>
<evidence type="ECO:0000256" key="13">
    <source>
        <dbReference type="ARBA" id="ARBA00023180"/>
    </source>
</evidence>
<evidence type="ECO:0000313" key="20">
    <source>
        <dbReference type="Proteomes" id="UP000002277"/>
    </source>
</evidence>
<dbReference type="AlphaFoldDB" id="H2QS54"/>
<dbReference type="GO" id="GO:0016485">
    <property type="term" value="P:protein processing"/>
    <property type="evidence" value="ECO:0007669"/>
    <property type="project" value="Ensembl"/>
</dbReference>
<dbReference type="PROSITE" id="PS50092">
    <property type="entry name" value="TSP1"/>
    <property type="match status" value="3"/>
</dbReference>
<evidence type="ECO:0000256" key="6">
    <source>
        <dbReference type="ARBA" id="ARBA00022729"/>
    </source>
</evidence>
<keyword evidence="11" id="KW-0865">Zymogen</keyword>
<dbReference type="Proteomes" id="UP000002277">
    <property type="component" value="Chromosome 5"/>
</dbReference>
<organism evidence="19 20">
    <name type="scientific">Pan troglodytes</name>
    <name type="common">Chimpanzee</name>
    <dbReference type="NCBI Taxonomy" id="9598"/>
    <lineage>
        <taxon>Eukaryota</taxon>
        <taxon>Metazoa</taxon>
        <taxon>Chordata</taxon>
        <taxon>Craniata</taxon>
        <taxon>Vertebrata</taxon>
        <taxon>Euteleostomi</taxon>
        <taxon>Mammalia</taxon>
        <taxon>Eutheria</taxon>
        <taxon>Euarchontoglires</taxon>
        <taxon>Primates</taxon>
        <taxon>Haplorrhini</taxon>
        <taxon>Catarrhini</taxon>
        <taxon>Hominidae</taxon>
        <taxon>Pan</taxon>
    </lineage>
</organism>
<comment type="subcellular location">
    <subcellularLocation>
        <location evidence="1">Secreted</location>
        <location evidence="1">Extracellular space</location>
        <location evidence="1">Extracellular matrix</location>
    </subcellularLocation>
</comment>
<evidence type="ECO:0000256" key="5">
    <source>
        <dbReference type="ARBA" id="ARBA00022723"/>
    </source>
</evidence>
<reference evidence="19" key="3">
    <citation type="submission" date="2025-09" db="UniProtKB">
        <authorList>
            <consortium name="Ensembl"/>
        </authorList>
    </citation>
    <scope>IDENTIFICATION</scope>
</reference>
<dbReference type="PROSITE" id="PS50215">
    <property type="entry name" value="ADAM_MEPRO"/>
    <property type="match status" value="1"/>
</dbReference>
<dbReference type="EMBL" id="AC192828">
    <property type="status" value="NOT_ANNOTATED_CDS"/>
    <property type="molecule type" value="Genomic_DNA"/>
</dbReference>
<dbReference type="GO" id="GO:0007283">
    <property type="term" value="P:spermatogenesis"/>
    <property type="evidence" value="ECO:0007669"/>
    <property type="project" value="Ensembl"/>
</dbReference>
<dbReference type="Pfam" id="PF17771">
    <property type="entry name" value="ADAMTS_CR_2"/>
    <property type="match status" value="1"/>
</dbReference>
<dbReference type="Gene3D" id="2.60.120.830">
    <property type="match status" value="1"/>
</dbReference>
<evidence type="ECO:0000259" key="18">
    <source>
        <dbReference type="PROSITE" id="PS50900"/>
    </source>
</evidence>